<dbReference type="PANTHER" id="PTHR43320">
    <property type="entry name" value="SUGAR KINASE"/>
    <property type="match status" value="1"/>
</dbReference>
<comment type="similarity">
    <text evidence="1">Belongs to the carbohydrate kinase PfkB family.</text>
</comment>
<name>A0ABX4MBL6_9ACTO</name>
<dbReference type="PANTHER" id="PTHR43320:SF2">
    <property type="entry name" value="2-DEHYDRO-3-DEOXYGLUCONOKINASE_2-DEHYDRO-3-DEOXYGALACTONOKINASE"/>
    <property type="match status" value="1"/>
</dbReference>
<gene>
    <name evidence="5" type="ORF">BW737_006720</name>
</gene>
<evidence type="ECO:0000259" key="4">
    <source>
        <dbReference type="Pfam" id="PF00294"/>
    </source>
</evidence>
<reference evidence="5 6" key="1">
    <citation type="submission" date="2017-10" db="EMBL/GenBank/DDBJ databases">
        <title>Draft genome sequence of cellulolytic Actinomyces sp CtC72 isolated from cattle rumen fluid.</title>
        <authorList>
            <person name="Joshi A.J."/>
            <person name="Vasudevan G."/>
            <person name="Lanjekar V.B."/>
            <person name="Hivarkar S."/>
            <person name="Engineer A."/>
            <person name="Pore S.D."/>
            <person name="Dhakephalkar P.K."/>
            <person name="Dagar S."/>
        </authorList>
    </citation>
    <scope>NUCLEOTIDE SEQUENCE [LARGE SCALE GENOMIC DNA]</scope>
    <source>
        <strain evidence="6">CtC72</strain>
    </source>
</reference>
<evidence type="ECO:0000256" key="1">
    <source>
        <dbReference type="ARBA" id="ARBA00010688"/>
    </source>
</evidence>
<evidence type="ECO:0000313" key="5">
    <source>
        <dbReference type="EMBL" id="PHP52808.1"/>
    </source>
</evidence>
<dbReference type="InterPro" id="IPR052700">
    <property type="entry name" value="Carb_kinase_PfkB-like"/>
</dbReference>
<accession>A0ABX4MBL6</accession>
<feature type="domain" description="Carbohydrate kinase PfkB" evidence="4">
    <location>
        <begin position="293"/>
        <end position="358"/>
    </location>
</feature>
<evidence type="ECO:0000313" key="6">
    <source>
        <dbReference type="Proteomes" id="UP000194577"/>
    </source>
</evidence>
<keyword evidence="3 5" id="KW-0418">Kinase</keyword>
<dbReference type="Proteomes" id="UP000194577">
    <property type="component" value="Unassembled WGS sequence"/>
</dbReference>
<protein>
    <submittedName>
        <fullName evidence="5">Sugar kinase</fullName>
    </submittedName>
</protein>
<evidence type="ECO:0000256" key="3">
    <source>
        <dbReference type="ARBA" id="ARBA00022777"/>
    </source>
</evidence>
<keyword evidence="2" id="KW-0808">Transferase</keyword>
<keyword evidence="6" id="KW-1185">Reference proteome</keyword>
<dbReference type="SUPFAM" id="SSF53613">
    <property type="entry name" value="Ribokinase-like"/>
    <property type="match status" value="1"/>
</dbReference>
<dbReference type="CDD" id="cd01166">
    <property type="entry name" value="KdgK"/>
    <property type="match status" value="1"/>
</dbReference>
<dbReference type="Pfam" id="PF00294">
    <property type="entry name" value="PfkB"/>
    <property type="match status" value="1"/>
</dbReference>
<dbReference type="Gene3D" id="3.40.1190.20">
    <property type="match status" value="1"/>
</dbReference>
<dbReference type="InterPro" id="IPR029056">
    <property type="entry name" value="Ribokinase-like"/>
</dbReference>
<dbReference type="RefSeq" id="WP_086615026.1">
    <property type="nucleotide sequence ID" value="NZ_MTPX02000040.1"/>
</dbReference>
<dbReference type="GO" id="GO:0016301">
    <property type="term" value="F:kinase activity"/>
    <property type="evidence" value="ECO:0007669"/>
    <property type="project" value="UniProtKB-KW"/>
</dbReference>
<dbReference type="EMBL" id="MTPX02000040">
    <property type="protein sequence ID" value="PHP52808.1"/>
    <property type="molecule type" value="Genomic_DNA"/>
</dbReference>
<dbReference type="InterPro" id="IPR011611">
    <property type="entry name" value="PfkB_dom"/>
</dbReference>
<organism evidence="5 6">
    <name type="scientific">Actinomyces ruminis</name>
    <dbReference type="NCBI Taxonomy" id="1937003"/>
    <lineage>
        <taxon>Bacteria</taxon>
        <taxon>Bacillati</taxon>
        <taxon>Actinomycetota</taxon>
        <taxon>Actinomycetes</taxon>
        <taxon>Actinomycetales</taxon>
        <taxon>Actinomycetaceae</taxon>
        <taxon>Actinomyces</taxon>
    </lineage>
</organism>
<sequence length="376" mass="40280">MSTDTETTVAAGPVCPRPAEECRYDVVSLGEVMLRLDPGEGRVRTARRFEVWEGGGEYNVARGLSRCFGLRAGVVTALADNEVGHLIEGMILAGGVDPMITWAPYDGIGRTVRNGLNFTERGFGVRGAVGVSDRGNTAIAQLRADDVDFEYLFGTLGVRWLHTGGIFAALSESAAEVAEAAMNAAHRHGTIVSYDLNYRLSLWKGIGGIERAQEVNRRLARLVDVMIGNEEDFTASLGYEVEGVDANLSKLDTTAFEHMIERVTADFDNFKVAATTLRQVRTATVNDWSAIAWSRQDGFVRSTQRPGLEILDRVGGGDSFASGLIFGLLDTGDLATAVEYGAAHGALAMTTPGDTTMATKAEVLRLAAGGGARVQR</sequence>
<evidence type="ECO:0000256" key="2">
    <source>
        <dbReference type="ARBA" id="ARBA00022679"/>
    </source>
</evidence>
<comment type="caution">
    <text evidence="5">The sequence shown here is derived from an EMBL/GenBank/DDBJ whole genome shotgun (WGS) entry which is preliminary data.</text>
</comment>
<proteinExistence type="inferred from homology"/>